<comment type="caution">
    <text evidence="7">The sequence shown here is derived from an EMBL/GenBank/DDBJ whole genome shotgun (WGS) entry which is preliminary data.</text>
</comment>
<evidence type="ECO:0000313" key="7">
    <source>
        <dbReference type="EMBL" id="GGZ52526.1"/>
    </source>
</evidence>
<organism evidence="7 8">
    <name type="scientific">Streptomyces inusitatus</name>
    <dbReference type="NCBI Taxonomy" id="68221"/>
    <lineage>
        <taxon>Bacteria</taxon>
        <taxon>Bacillati</taxon>
        <taxon>Actinomycetota</taxon>
        <taxon>Actinomycetes</taxon>
        <taxon>Kitasatosporales</taxon>
        <taxon>Streptomycetaceae</taxon>
        <taxon>Streptomyces</taxon>
    </lineage>
</organism>
<dbReference type="Gene3D" id="3.90.1720.10">
    <property type="entry name" value="endopeptidase domain like (from Nostoc punctiforme)"/>
    <property type="match status" value="1"/>
</dbReference>
<dbReference type="GO" id="GO:0008234">
    <property type="term" value="F:cysteine-type peptidase activity"/>
    <property type="evidence" value="ECO:0007669"/>
    <property type="project" value="UniProtKB-KW"/>
</dbReference>
<dbReference type="PROSITE" id="PS51935">
    <property type="entry name" value="NLPC_P60"/>
    <property type="match status" value="1"/>
</dbReference>
<dbReference type="InterPro" id="IPR000064">
    <property type="entry name" value="NLP_P60_dom"/>
</dbReference>
<reference evidence="7" key="1">
    <citation type="journal article" date="2014" name="Int. J. Syst. Evol. Microbiol.">
        <title>Complete genome sequence of Corynebacterium casei LMG S-19264T (=DSM 44701T), isolated from a smear-ripened cheese.</title>
        <authorList>
            <consortium name="US DOE Joint Genome Institute (JGI-PGF)"/>
            <person name="Walter F."/>
            <person name="Albersmeier A."/>
            <person name="Kalinowski J."/>
            <person name="Ruckert C."/>
        </authorList>
    </citation>
    <scope>NUCLEOTIDE SEQUENCE</scope>
    <source>
        <strain evidence="7">JCM 4988</strain>
    </source>
</reference>
<feature type="compositionally biased region" description="Low complexity" evidence="5">
    <location>
        <begin position="523"/>
        <end position="534"/>
    </location>
</feature>
<dbReference type="SUPFAM" id="SSF54001">
    <property type="entry name" value="Cysteine proteinases"/>
    <property type="match status" value="1"/>
</dbReference>
<proteinExistence type="inferred from homology"/>
<evidence type="ECO:0000256" key="1">
    <source>
        <dbReference type="ARBA" id="ARBA00007074"/>
    </source>
</evidence>
<dbReference type="Proteomes" id="UP000630936">
    <property type="component" value="Unassembled WGS sequence"/>
</dbReference>
<evidence type="ECO:0000313" key="8">
    <source>
        <dbReference type="Proteomes" id="UP000630936"/>
    </source>
</evidence>
<dbReference type="EMBL" id="BMWG01000021">
    <property type="protein sequence ID" value="GGZ52526.1"/>
    <property type="molecule type" value="Genomic_DNA"/>
</dbReference>
<dbReference type="InterPro" id="IPR047763">
    <property type="entry name" value="PG_bind_dom_phiBT1-type"/>
</dbReference>
<accession>A0A918QKN0</accession>
<feature type="region of interest" description="Disordered" evidence="5">
    <location>
        <begin position="71"/>
        <end position="128"/>
    </location>
</feature>
<name>A0A918QKN0_9ACTN</name>
<protein>
    <recommendedName>
        <fullName evidence="6">NlpC/P60 domain-containing protein</fullName>
    </recommendedName>
</protein>
<dbReference type="InterPro" id="IPR036366">
    <property type="entry name" value="PGBDSf"/>
</dbReference>
<keyword evidence="4" id="KW-0788">Thiol protease</keyword>
<dbReference type="AlphaFoldDB" id="A0A918QKN0"/>
<keyword evidence="8" id="KW-1185">Reference proteome</keyword>
<dbReference type="Gene3D" id="1.10.101.10">
    <property type="entry name" value="PGBD-like superfamily/PGBD"/>
    <property type="match status" value="2"/>
</dbReference>
<feature type="compositionally biased region" description="Pro residues" evidence="5">
    <location>
        <begin position="80"/>
        <end position="98"/>
    </location>
</feature>
<reference evidence="7" key="2">
    <citation type="submission" date="2020-09" db="EMBL/GenBank/DDBJ databases">
        <authorList>
            <person name="Sun Q."/>
            <person name="Ohkuma M."/>
        </authorList>
    </citation>
    <scope>NUCLEOTIDE SEQUENCE</scope>
    <source>
        <strain evidence="7">JCM 4988</strain>
    </source>
</reference>
<evidence type="ECO:0000259" key="6">
    <source>
        <dbReference type="PROSITE" id="PS51935"/>
    </source>
</evidence>
<gene>
    <name evidence="7" type="ORF">GCM10010387_53500</name>
</gene>
<comment type="similarity">
    <text evidence="1">Belongs to the peptidase C40 family.</text>
</comment>
<evidence type="ECO:0000256" key="3">
    <source>
        <dbReference type="ARBA" id="ARBA00022801"/>
    </source>
</evidence>
<evidence type="ECO:0000256" key="5">
    <source>
        <dbReference type="SAM" id="MobiDB-lite"/>
    </source>
</evidence>
<dbReference type="NCBIfam" id="NF038080">
    <property type="entry name" value="PG_bind_siph"/>
    <property type="match status" value="2"/>
</dbReference>
<sequence>MEMSVPVFEEYEPAPDCGCPGCFPRPRALPSGGRPAAHGRRGALVLLTAAGVVLGGAAGPVHAVTAPPVAPGPATAPASAPDPGPASAPVTAPLPSPAPAAELPAVPSPAPSPVPSSSAPPAVPPAAPLPDPPVEPVPAVPAPAVPVPAVPAPVPGPAAEPVPAPPMPVRATTRAEIIARAKEWLAAKVPYSMKTYWSDGYRQDCSGFVSMAWGLARNEWTGTLAQYGTRIAREELRPGDILLFHNPVAPNEDSHVTIFGGWSDDARTSYLAYEQTRPHTRRQSTPMAYWSDSDQYVAYRRLELTDTDTDTGALTAGTPAADAYPGESAFGPGANNAHVTRLGRMLLARGGARFYTEGPGPVWGEADRRATEAFQWAQGWSGGDADGEPGPETWRLLVTGEGQDIPPEPVAAEPTAPAPAPVPVPAPVPDPAAADAVDAKARAAVPPYPGRGHFRPGRSGAPVDRLGRRLVQRGFGRHYTSGPGPVWTEEDRRNVEAFQRAQGWRGPAADGYPGPETWRRLFGGPASASAPAPAPAAVAGAGAASAETVAVTRQKRREQS</sequence>
<dbReference type="InterPro" id="IPR038765">
    <property type="entry name" value="Papain-like_cys_pep_sf"/>
</dbReference>
<keyword evidence="2" id="KW-0645">Protease</keyword>
<keyword evidence="3" id="KW-0378">Hydrolase</keyword>
<evidence type="ECO:0000256" key="4">
    <source>
        <dbReference type="ARBA" id="ARBA00022807"/>
    </source>
</evidence>
<feature type="region of interest" description="Disordered" evidence="5">
    <location>
        <begin position="502"/>
        <end position="534"/>
    </location>
</feature>
<feature type="domain" description="NlpC/P60" evidence="6">
    <location>
        <begin position="171"/>
        <end position="301"/>
    </location>
</feature>
<dbReference type="GO" id="GO:0006508">
    <property type="term" value="P:proteolysis"/>
    <property type="evidence" value="ECO:0007669"/>
    <property type="project" value="UniProtKB-KW"/>
</dbReference>
<evidence type="ECO:0000256" key="2">
    <source>
        <dbReference type="ARBA" id="ARBA00022670"/>
    </source>
</evidence>
<dbReference type="SUPFAM" id="SSF47090">
    <property type="entry name" value="PGBD-like"/>
    <property type="match status" value="2"/>
</dbReference>
<dbReference type="Pfam" id="PF00877">
    <property type="entry name" value="NLPC_P60"/>
    <property type="match status" value="1"/>
</dbReference>
<feature type="region of interest" description="Disordered" evidence="5">
    <location>
        <begin position="444"/>
        <end position="463"/>
    </location>
</feature>
<dbReference type="InterPro" id="IPR036365">
    <property type="entry name" value="PGBD-like_sf"/>
</dbReference>